<proteinExistence type="predicted"/>
<evidence type="ECO:0000313" key="1">
    <source>
        <dbReference type="EMBL" id="AKB68073.1"/>
    </source>
</evidence>
<accession>A0A0E3RNZ0</accession>
<dbReference type="HOGENOM" id="CLU_3282884_0_0_2"/>
<gene>
    <name evidence="1" type="ORF">MSMAL_1530</name>
</gene>
<evidence type="ECO:0000313" key="2">
    <source>
        <dbReference type="Proteomes" id="UP000033063"/>
    </source>
</evidence>
<dbReference type="AlphaFoldDB" id="A0A0E3RNZ0"/>
<dbReference type="EMBL" id="CP009513">
    <property type="protein sequence ID" value="AKB68073.1"/>
    <property type="molecule type" value="Genomic_DNA"/>
</dbReference>
<dbReference type="PATRIC" id="fig|1434114.4.peg.1929"/>
<dbReference type="Proteomes" id="UP000033063">
    <property type="component" value="Chromosome"/>
</dbReference>
<name>A0A0E3RNZ0_METMZ</name>
<protein>
    <submittedName>
        <fullName evidence="1">Uncharacterized protein</fullName>
    </submittedName>
</protein>
<organism evidence="1 2">
    <name type="scientific">Methanosarcina mazei LYC</name>
    <dbReference type="NCBI Taxonomy" id="1434114"/>
    <lineage>
        <taxon>Archaea</taxon>
        <taxon>Methanobacteriati</taxon>
        <taxon>Methanobacteriota</taxon>
        <taxon>Stenosarchaea group</taxon>
        <taxon>Methanomicrobia</taxon>
        <taxon>Methanosarcinales</taxon>
        <taxon>Methanosarcinaceae</taxon>
        <taxon>Methanosarcina</taxon>
    </lineage>
</organism>
<sequence length="40" mass="4880">MYNQLTAVYEQYKNIGENNDFCIQMKEQNLDSFIEFLEKK</sequence>
<reference evidence="1 2" key="1">
    <citation type="submission" date="2014-07" db="EMBL/GenBank/DDBJ databases">
        <title>Methanogenic archaea and the global carbon cycle.</title>
        <authorList>
            <person name="Henriksen J.R."/>
            <person name="Luke J."/>
            <person name="Reinhart S."/>
            <person name="Benedict M.N."/>
            <person name="Youngblut N.D."/>
            <person name="Metcalf M.E."/>
            <person name="Whitaker R.J."/>
            <person name="Metcalf W.W."/>
        </authorList>
    </citation>
    <scope>NUCLEOTIDE SEQUENCE [LARGE SCALE GENOMIC DNA]</scope>
    <source>
        <strain evidence="1 2">LYC</strain>
    </source>
</reference>